<sequence length="158" mass="18008">MQQKITTFLWFDQQAEEAVQLYTSIFDDSRVIDVQRYGEVGPGEEGSVMTIEFELAGQRYLALNGGPEYRFNEAISLYVNCDSQQEVDHYWSKLTADGGQEVECGWLKDRYGLFWQIVPRVLTELLADPDRARSQRAMKAMLGMKKLDIQALRAAADG</sequence>
<dbReference type="RefSeq" id="WP_139675366.1">
    <property type="nucleotide sequence ID" value="NZ_VDLY02000030.1"/>
</dbReference>
<dbReference type="Proteomes" id="UP000314251">
    <property type="component" value="Unassembled WGS sequence"/>
</dbReference>
<evidence type="ECO:0000259" key="1">
    <source>
        <dbReference type="Pfam" id="PF06983"/>
    </source>
</evidence>
<dbReference type="OrthoDB" id="9806473at2"/>
<comment type="caution">
    <text evidence="2">The sequence shown here is derived from an EMBL/GenBank/DDBJ whole genome shotgun (WGS) entry which is preliminary data.</text>
</comment>
<accession>A0A5N5ZQA1</accession>
<dbReference type="SUPFAM" id="SSF54593">
    <property type="entry name" value="Glyoxalase/Bleomycin resistance protein/Dihydroxybiphenyl dioxygenase"/>
    <property type="match status" value="1"/>
</dbReference>
<gene>
    <name evidence="2" type="ORF">FH607_029755</name>
</gene>
<dbReference type="InterPro" id="IPR028973">
    <property type="entry name" value="PhnB-like"/>
</dbReference>
<dbReference type="InterPro" id="IPR009725">
    <property type="entry name" value="3_dmu_93_MTrfase"/>
</dbReference>
<dbReference type="PANTHER" id="PTHR33990:SF2">
    <property type="entry name" value="PHNB-LIKE DOMAIN-CONTAINING PROTEIN"/>
    <property type="match status" value="1"/>
</dbReference>
<organism evidence="2 3">
    <name type="scientific">Streptomyces mimosae</name>
    <dbReference type="NCBI Taxonomy" id="2586635"/>
    <lineage>
        <taxon>Bacteria</taxon>
        <taxon>Bacillati</taxon>
        <taxon>Actinomycetota</taxon>
        <taxon>Actinomycetes</taxon>
        <taxon>Kitasatosporales</taxon>
        <taxon>Streptomycetaceae</taxon>
        <taxon>Streptomyces</taxon>
    </lineage>
</organism>
<dbReference type="PANTHER" id="PTHR33990">
    <property type="entry name" value="PROTEIN YJDN-RELATED"/>
    <property type="match status" value="1"/>
</dbReference>
<protein>
    <submittedName>
        <fullName evidence="2">VOC family protein</fullName>
    </submittedName>
</protein>
<evidence type="ECO:0000313" key="3">
    <source>
        <dbReference type="Proteomes" id="UP000314251"/>
    </source>
</evidence>
<evidence type="ECO:0000313" key="2">
    <source>
        <dbReference type="EMBL" id="KAB8157896.1"/>
    </source>
</evidence>
<feature type="domain" description="PhnB-like" evidence="1">
    <location>
        <begin position="3"/>
        <end position="118"/>
    </location>
</feature>
<keyword evidence="3" id="KW-1185">Reference proteome</keyword>
<reference evidence="2" key="1">
    <citation type="submission" date="2019-10" db="EMBL/GenBank/DDBJ databases">
        <title>Nonomuraea sp. nov., isolated from Phyllanthus amarus.</title>
        <authorList>
            <person name="Klykleung N."/>
            <person name="Tanasupawat S."/>
        </authorList>
    </citation>
    <scope>NUCLEOTIDE SEQUENCE [LARGE SCALE GENOMIC DNA]</scope>
    <source>
        <strain evidence="2">3MP-10</strain>
    </source>
</reference>
<dbReference type="AlphaFoldDB" id="A0A5N5ZQA1"/>
<dbReference type="EMBL" id="VDLY02000030">
    <property type="protein sequence ID" value="KAB8157896.1"/>
    <property type="molecule type" value="Genomic_DNA"/>
</dbReference>
<proteinExistence type="predicted"/>
<dbReference type="InterPro" id="IPR029068">
    <property type="entry name" value="Glyas_Bleomycin-R_OHBP_Dase"/>
</dbReference>
<dbReference type="Pfam" id="PF06983">
    <property type="entry name" value="3-dmu-9_3-mt"/>
    <property type="match status" value="1"/>
</dbReference>
<dbReference type="Gene3D" id="3.10.180.10">
    <property type="entry name" value="2,3-Dihydroxybiphenyl 1,2-Dioxygenase, domain 1"/>
    <property type="match status" value="1"/>
</dbReference>
<dbReference type="CDD" id="cd06588">
    <property type="entry name" value="PhnB_like"/>
    <property type="match status" value="1"/>
</dbReference>
<name>A0A5N5ZQA1_9ACTN</name>
<dbReference type="PIRSF" id="PIRSF021700">
    <property type="entry name" value="3_dmu_93_MTrfase"/>
    <property type="match status" value="1"/>
</dbReference>